<comment type="caution">
    <text evidence="2">The sequence shown here is derived from an EMBL/GenBank/DDBJ whole genome shotgun (WGS) entry which is preliminary data.</text>
</comment>
<reference evidence="2" key="1">
    <citation type="journal article" date="2020" name="New Phytol.">
        <title>Comparative genomics reveals dynamic genome evolution in host specialist ectomycorrhizal fungi.</title>
        <authorList>
            <person name="Lofgren L.A."/>
            <person name="Nguyen N.H."/>
            <person name="Vilgalys R."/>
            <person name="Ruytinx J."/>
            <person name="Liao H.L."/>
            <person name="Branco S."/>
            <person name="Kuo A."/>
            <person name="LaButti K."/>
            <person name="Lipzen A."/>
            <person name="Andreopoulos W."/>
            <person name="Pangilinan J."/>
            <person name="Riley R."/>
            <person name="Hundley H."/>
            <person name="Na H."/>
            <person name="Barry K."/>
            <person name="Grigoriev I.V."/>
            <person name="Stajich J.E."/>
            <person name="Kennedy P.G."/>
        </authorList>
    </citation>
    <scope>NUCLEOTIDE SEQUENCE</scope>
    <source>
        <strain evidence="2">FC423</strain>
    </source>
</reference>
<dbReference type="Proteomes" id="UP000823399">
    <property type="component" value="Unassembled WGS sequence"/>
</dbReference>
<dbReference type="Pfam" id="PF18803">
    <property type="entry name" value="CxC2"/>
    <property type="match status" value="1"/>
</dbReference>
<evidence type="ECO:0000313" key="2">
    <source>
        <dbReference type="EMBL" id="KAG2084857.1"/>
    </source>
</evidence>
<protein>
    <recommendedName>
        <fullName evidence="1">CxC2-like cysteine cluster KDZ transposase-associated domain-containing protein</fullName>
    </recommendedName>
</protein>
<feature type="domain" description="CxC2-like cysteine cluster KDZ transposase-associated" evidence="1">
    <location>
        <begin position="169"/>
        <end position="276"/>
    </location>
</feature>
<dbReference type="PANTHER" id="PTHR33096:SF1">
    <property type="entry name" value="CXC1-LIKE CYSTEINE CLUSTER ASSOCIATED WITH KDZ TRANSPOSASES DOMAIN-CONTAINING PROTEIN"/>
    <property type="match status" value="1"/>
</dbReference>
<dbReference type="OrthoDB" id="3261436at2759"/>
<dbReference type="EMBL" id="JABBWM010000199">
    <property type="protein sequence ID" value="KAG2084857.1"/>
    <property type="molecule type" value="Genomic_DNA"/>
</dbReference>
<evidence type="ECO:0000313" key="3">
    <source>
        <dbReference type="Proteomes" id="UP000823399"/>
    </source>
</evidence>
<dbReference type="InterPro" id="IPR040521">
    <property type="entry name" value="KDZ"/>
</dbReference>
<dbReference type="InterPro" id="IPR041457">
    <property type="entry name" value="CxC2_KDZ-assoc"/>
</dbReference>
<gene>
    <name evidence="2" type="ORF">F5147DRAFT_748777</name>
</gene>
<evidence type="ECO:0000259" key="1">
    <source>
        <dbReference type="Pfam" id="PF18803"/>
    </source>
</evidence>
<accession>A0A9P7JLD1</accession>
<sequence>MGKKKQKLVRHTAEQLADTPSANIHTASMYTFQSGKPLVRTESLVGAHVAPTTVPPTTLLRNEDSPPASNQWQIYQAGSFLDYMPIPDEFRVETETSKRKRTAGVTWQPECPTFLDEMIRLEGRGDYAEDSVCRHCQEHAPTIRCADCFLQELYCPSRWNGNYFERITLKSLGLRIQLGHRIGDTCCNPHRAFNDDFIIIDSTGIHEVGLDFCACGTMQTHVKQLLRSRLFPATVTDPKTAATFGVLEQYHLLSFESKASAFEFYQALAHLSNNTGMDPPKDRYPTFLRVVHEWRILKLLKRFARGHCPDGVVTTEPGQCAVLCPACPHPGKNLPENWENASLDKRWLYALFVGIDANFRLKRKLVSSDIVDPGVSKGWSYFVEEKAYKSYLEDNKDRNQERSTCASHNAVNMADTKKSRGLAATGVGTVDCARHNMKLRNAVGDLQKGEKYINMDYLFFSAMKHHDVIVLNISYDIACQWSKHLWSRMSKLPSAFHLDHDNKQVNFLIPKFHLPAHIEPCQIDFSFNFSRHVGHTDGEAPERGWANINPIASSTKEMGPGSRRDTLDDHFGDWNWKRVVQLGRLTARKLANAVEQKADHQRELLELESCLQAQDISEWRIDIEAWELDRMQPNPFKVRVAHMCFSETQAAIRLELARIEAAELESGTNVSLHAEVPPSVLISSAIDLEDQQRPLGAHATDHQLAKVQLHANTLRRKVDGWQEIQLLYMPFVSRLRANEDCARSSTDATPAVEAINLWLPSAVGPDTQCPTQLHRFEWMLRYAQANDALKDIRNLLRLRSHLYKFKDNNIVGQAANTRARSTINKTDVKVSMAAERYEVARAALTALAQILDEGPAWQDIFKPLNRNRDLKSLKDMWEKETEGTRHLSWIWKTPGVAEDASVGLHDALRIEWCKARARAMRWEEEVNLLKEEQRRVIAFLDWQADWWWCQRQGRDSEHLDDCLREGLKAYAECQASLRRALSAQFQALWTTPTLPAATSIDTATFTV</sequence>
<dbReference type="RefSeq" id="XP_041284591.1">
    <property type="nucleotide sequence ID" value="XM_041440106.1"/>
</dbReference>
<proteinExistence type="predicted"/>
<dbReference type="GeneID" id="64702365"/>
<name>A0A9P7JLD1_9AGAM</name>
<dbReference type="Pfam" id="PF18758">
    <property type="entry name" value="KDZ"/>
    <property type="match status" value="1"/>
</dbReference>
<dbReference type="PANTHER" id="PTHR33096">
    <property type="entry name" value="CXC2 DOMAIN-CONTAINING PROTEIN"/>
    <property type="match status" value="1"/>
</dbReference>
<organism evidence="2 3">
    <name type="scientific">Suillus discolor</name>
    <dbReference type="NCBI Taxonomy" id="1912936"/>
    <lineage>
        <taxon>Eukaryota</taxon>
        <taxon>Fungi</taxon>
        <taxon>Dikarya</taxon>
        <taxon>Basidiomycota</taxon>
        <taxon>Agaricomycotina</taxon>
        <taxon>Agaricomycetes</taxon>
        <taxon>Agaricomycetidae</taxon>
        <taxon>Boletales</taxon>
        <taxon>Suillineae</taxon>
        <taxon>Suillaceae</taxon>
        <taxon>Suillus</taxon>
    </lineage>
</organism>
<keyword evidence="3" id="KW-1185">Reference proteome</keyword>
<dbReference type="AlphaFoldDB" id="A0A9P7JLD1"/>